<dbReference type="NCBIfam" id="NF040493">
    <property type="entry name" value="TA_anti_VapB"/>
    <property type="match status" value="1"/>
</dbReference>
<proteinExistence type="predicted"/>
<dbReference type="RefSeq" id="WP_160426665.1">
    <property type="nucleotide sequence ID" value="NZ_WSTA01000094.1"/>
</dbReference>
<sequence length="77" mass="8472">MIRTTVFKNNRTQAVRLPKDVAFGDDVKAVDILVVGDARVVTPAGGAVDYWFDHAPLAPDDFLTERDQGVAEERGWA</sequence>
<gene>
    <name evidence="2" type="ORF">GB864_15810</name>
</gene>
<accession>A0A6I4P059</accession>
<name>A0A6I4P059_9MICO</name>
<dbReference type="Proteomes" id="UP000438182">
    <property type="component" value="Unassembled WGS sequence"/>
</dbReference>
<organism evidence="2 3">
    <name type="scientific">Agromyces seonyuensis</name>
    <dbReference type="NCBI Taxonomy" id="2662446"/>
    <lineage>
        <taxon>Bacteria</taxon>
        <taxon>Bacillati</taxon>
        <taxon>Actinomycetota</taxon>
        <taxon>Actinomycetes</taxon>
        <taxon>Micrococcales</taxon>
        <taxon>Microbacteriaceae</taxon>
        <taxon>Agromyces</taxon>
    </lineage>
</organism>
<evidence type="ECO:0000313" key="3">
    <source>
        <dbReference type="Proteomes" id="UP000438182"/>
    </source>
</evidence>
<protein>
    <submittedName>
        <fullName evidence="2">AbrB/MazE/SpoVT family DNA-binding domain-containing protein</fullName>
    </submittedName>
</protein>
<comment type="caution">
    <text evidence="2">The sequence shown here is derived from an EMBL/GenBank/DDBJ whole genome shotgun (WGS) entry which is preliminary data.</text>
</comment>
<dbReference type="InterPro" id="IPR037914">
    <property type="entry name" value="SpoVT-AbrB_sf"/>
</dbReference>
<keyword evidence="2" id="KW-0238">DNA-binding</keyword>
<feature type="domain" description="SpoVT-AbrB" evidence="1">
    <location>
        <begin position="6"/>
        <end position="44"/>
    </location>
</feature>
<reference evidence="2 3" key="1">
    <citation type="submission" date="2019-12" db="EMBL/GenBank/DDBJ databases">
        <authorList>
            <person name="Kim Y.S."/>
        </authorList>
    </citation>
    <scope>NUCLEOTIDE SEQUENCE [LARGE SCALE GENOMIC DNA]</scope>
    <source>
        <strain evidence="2 3">MMS17-SY077</strain>
    </source>
</reference>
<dbReference type="EMBL" id="WSTA01000094">
    <property type="protein sequence ID" value="MWC00014.1"/>
    <property type="molecule type" value="Genomic_DNA"/>
</dbReference>
<dbReference type="AlphaFoldDB" id="A0A6I4P059"/>
<dbReference type="GO" id="GO:0003677">
    <property type="term" value="F:DNA binding"/>
    <property type="evidence" value="ECO:0007669"/>
    <property type="project" value="UniProtKB-KW"/>
</dbReference>
<dbReference type="Gene3D" id="2.10.260.10">
    <property type="match status" value="1"/>
</dbReference>
<dbReference type="Pfam" id="PF04014">
    <property type="entry name" value="MazE_antitoxin"/>
    <property type="match status" value="1"/>
</dbReference>
<dbReference type="SUPFAM" id="SSF89447">
    <property type="entry name" value="AbrB/MazE/MraZ-like"/>
    <property type="match status" value="1"/>
</dbReference>
<evidence type="ECO:0000313" key="2">
    <source>
        <dbReference type="EMBL" id="MWC00014.1"/>
    </source>
</evidence>
<keyword evidence="3" id="KW-1185">Reference proteome</keyword>
<dbReference type="InterPro" id="IPR007159">
    <property type="entry name" value="SpoVT-AbrB_dom"/>
</dbReference>
<evidence type="ECO:0000259" key="1">
    <source>
        <dbReference type="Pfam" id="PF04014"/>
    </source>
</evidence>
<dbReference type="InterPro" id="IPR047976">
    <property type="entry name" value="Anti_VapB2-like"/>
</dbReference>